<comment type="caution">
    <text evidence="1">The sequence shown here is derived from an EMBL/GenBank/DDBJ whole genome shotgun (WGS) entry which is preliminary data.</text>
</comment>
<accession>A0A2A2M317</accession>
<keyword evidence="2" id="KW-1185">Reference proteome</keyword>
<evidence type="ECO:0000313" key="2">
    <source>
        <dbReference type="Proteomes" id="UP000218231"/>
    </source>
</evidence>
<organism evidence="1 2">
    <name type="scientific">Diploscapter pachys</name>
    <dbReference type="NCBI Taxonomy" id="2018661"/>
    <lineage>
        <taxon>Eukaryota</taxon>
        <taxon>Metazoa</taxon>
        <taxon>Ecdysozoa</taxon>
        <taxon>Nematoda</taxon>
        <taxon>Chromadorea</taxon>
        <taxon>Rhabditida</taxon>
        <taxon>Rhabditina</taxon>
        <taxon>Rhabditomorpha</taxon>
        <taxon>Rhabditoidea</taxon>
        <taxon>Rhabditidae</taxon>
        <taxon>Diploscapter</taxon>
    </lineage>
</organism>
<proteinExistence type="predicted"/>
<sequence>MATTDDDHVIHAMRLCQRVRNVKTVPRGTSLADAEASEQGVEHRLRGVDTEDRGQCPSRQSQLLGDDERVTVRMSYRVQSIPARRAFAFAKRQRVAPRHHGLPPRCNQAPYRLDAGGIILRHCRLRSLRRNPAKHVSPRVQPYRIVARWRGIAQPQQHVRRDHRILRTRDADLLHGIIALGQPRRIGEHIDQTVPHHGRFDPIPGRAGDRRDDRQLALAEQVDERRLARIGWTGEHHADPVAQPFDGWVGQHRRQLRRQRALAFDHRRHRRRVVVDIVLIGKIELRFDHRRQHRQPIEPAAHALAHHAFRRRERGHPLPLGIGGQQVGETRSLGQIDAPIRQRPAREFASDRRAEARLLAQRPQHCCDHRTAAMAMQFDQIFARRCRRSRKDQHERAIEQRTPGIA</sequence>
<dbReference type="Proteomes" id="UP000218231">
    <property type="component" value="Unassembled WGS sequence"/>
</dbReference>
<dbReference type="EMBL" id="LIAE01005959">
    <property type="protein sequence ID" value="PAV92848.1"/>
    <property type="molecule type" value="Genomic_DNA"/>
</dbReference>
<name>A0A2A2M317_9BILA</name>
<reference evidence="1 2" key="1">
    <citation type="journal article" date="2017" name="Curr. Biol.">
        <title>Genome architecture and evolution of a unichromosomal asexual nematode.</title>
        <authorList>
            <person name="Fradin H."/>
            <person name="Zegar C."/>
            <person name="Gutwein M."/>
            <person name="Lucas J."/>
            <person name="Kovtun M."/>
            <person name="Corcoran D."/>
            <person name="Baugh L.R."/>
            <person name="Kiontke K."/>
            <person name="Gunsalus K."/>
            <person name="Fitch D.H."/>
            <person name="Piano F."/>
        </authorList>
    </citation>
    <scope>NUCLEOTIDE SEQUENCE [LARGE SCALE GENOMIC DNA]</scope>
    <source>
        <strain evidence="1">PF1309</strain>
    </source>
</reference>
<protein>
    <submittedName>
        <fullName evidence="1">Uncharacterized protein</fullName>
    </submittedName>
</protein>
<gene>
    <name evidence="1" type="ORF">WR25_23497</name>
</gene>
<dbReference type="AlphaFoldDB" id="A0A2A2M317"/>
<evidence type="ECO:0000313" key="1">
    <source>
        <dbReference type="EMBL" id="PAV92848.1"/>
    </source>
</evidence>